<proteinExistence type="predicted"/>
<dbReference type="AlphaFoldDB" id="A0A2P2P527"/>
<protein>
    <submittedName>
        <fullName evidence="1">Uncharacterized protein</fullName>
    </submittedName>
</protein>
<dbReference type="EMBL" id="GGEC01069259">
    <property type="protein sequence ID" value="MBX49743.1"/>
    <property type="molecule type" value="Transcribed_RNA"/>
</dbReference>
<organism evidence="1">
    <name type="scientific">Rhizophora mucronata</name>
    <name type="common">Asiatic mangrove</name>
    <dbReference type="NCBI Taxonomy" id="61149"/>
    <lineage>
        <taxon>Eukaryota</taxon>
        <taxon>Viridiplantae</taxon>
        <taxon>Streptophyta</taxon>
        <taxon>Embryophyta</taxon>
        <taxon>Tracheophyta</taxon>
        <taxon>Spermatophyta</taxon>
        <taxon>Magnoliopsida</taxon>
        <taxon>eudicotyledons</taxon>
        <taxon>Gunneridae</taxon>
        <taxon>Pentapetalae</taxon>
        <taxon>rosids</taxon>
        <taxon>fabids</taxon>
        <taxon>Malpighiales</taxon>
        <taxon>Rhizophoraceae</taxon>
        <taxon>Rhizophora</taxon>
    </lineage>
</organism>
<reference evidence="1" key="1">
    <citation type="submission" date="2018-02" db="EMBL/GenBank/DDBJ databases">
        <title>Rhizophora mucronata_Transcriptome.</title>
        <authorList>
            <person name="Meera S.P."/>
            <person name="Sreeshan A."/>
            <person name="Augustine A."/>
        </authorList>
    </citation>
    <scope>NUCLEOTIDE SEQUENCE</scope>
    <source>
        <tissue evidence="1">Leaf</tissue>
    </source>
</reference>
<sequence length="23" mass="2579">MGSMCCHSLWELFPGLTILTILL</sequence>
<accession>A0A2P2P527</accession>
<name>A0A2P2P527_RHIMU</name>
<evidence type="ECO:0000313" key="1">
    <source>
        <dbReference type="EMBL" id="MBX49743.1"/>
    </source>
</evidence>